<reference evidence="3 4" key="1">
    <citation type="submission" date="2019-08" db="EMBL/GenBank/DDBJ databases">
        <title>Draft genome sequences of two oriental melons (Cucumis melo L. var makuwa).</title>
        <authorList>
            <person name="Kwon S.-Y."/>
        </authorList>
    </citation>
    <scope>NUCLEOTIDE SEQUENCE [LARGE SCALE GENOMIC DNA]</scope>
    <source>
        <strain evidence="4">cv. Chang Bougi</strain>
        <strain evidence="3">cv. SW 3</strain>
        <tissue evidence="2">Leaf</tissue>
    </source>
</reference>
<comment type="caution">
    <text evidence="2">The sequence shown here is derived from an EMBL/GenBank/DDBJ whole genome shotgun (WGS) entry which is preliminary data.</text>
</comment>
<dbReference type="EMBL" id="SSTE01000742">
    <property type="protein sequence ID" value="KAA0066918.1"/>
    <property type="molecule type" value="Genomic_DNA"/>
</dbReference>
<evidence type="ECO:0000313" key="3">
    <source>
        <dbReference type="Proteomes" id="UP000321393"/>
    </source>
</evidence>
<accession>A0A5D3E3R2</accession>
<evidence type="ECO:0000313" key="4">
    <source>
        <dbReference type="Proteomes" id="UP000321947"/>
    </source>
</evidence>
<dbReference type="EMBL" id="SSTD01000710">
    <property type="protein sequence ID" value="TYK30200.1"/>
    <property type="molecule type" value="Genomic_DNA"/>
</dbReference>
<organism evidence="2 4">
    <name type="scientific">Cucumis melo var. makuwa</name>
    <name type="common">Oriental melon</name>
    <dbReference type="NCBI Taxonomy" id="1194695"/>
    <lineage>
        <taxon>Eukaryota</taxon>
        <taxon>Viridiplantae</taxon>
        <taxon>Streptophyta</taxon>
        <taxon>Embryophyta</taxon>
        <taxon>Tracheophyta</taxon>
        <taxon>Spermatophyta</taxon>
        <taxon>Magnoliopsida</taxon>
        <taxon>eudicotyledons</taxon>
        <taxon>Gunneridae</taxon>
        <taxon>Pentapetalae</taxon>
        <taxon>rosids</taxon>
        <taxon>fabids</taxon>
        <taxon>Cucurbitales</taxon>
        <taxon>Cucurbitaceae</taxon>
        <taxon>Benincaseae</taxon>
        <taxon>Cucumis</taxon>
    </lineage>
</organism>
<name>A0A5D3E3R2_CUCMM</name>
<evidence type="ECO:0000313" key="2">
    <source>
        <dbReference type="EMBL" id="TYK30200.1"/>
    </source>
</evidence>
<evidence type="ECO:0000313" key="1">
    <source>
        <dbReference type="EMBL" id="KAA0066918.1"/>
    </source>
</evidence>
<gene>
    <name evidence="2" type="ORF">E5676_scaffold595G00110</name>
    <name evidence="1" type="ORF">E6C27_scaffold550G00450</name>
</gene>
<dbReference type="AlphaFoldDB" id="A0A5D3E3R2"/>
<dbReference type="PANTHER" id="PTHR46250">
    <property type="entry name" value="MYB/SANT-LIKE DNA-BINDING DOMAIN PROTEIN-RELATED"/>
    <property type="match status" value="1"/>
</dbReference>
<dbReference type="Proteomes" id="UP000321947">
    <property type="component" value="Unassembled WGS sequence"/>
</dbReference>
<protein>
    <submittedName>
        <fullName evidence="2">Retrotransposon protein</fullName>
    </submittedName>
</protein>
<dbReference type="Proteomes" id="UP000321393">
    <property type="component" value="Unassembled WGS sequence"/>
</dbReference>
<proteinExistence type="predicted"/>
<sequence length="304" mass="35393">MTNFNIEDDIDEVDSTHATIAADDIHYIETSNEWTRWREDLAEEIFSDWELLTTWQVHRDYLRKIGLKRKRQVECLVELVNAGGWRFDTETFRPRYLNQLARMMAFKIPSSNSHPMAKGLLNKLFPHYEELSYVFGKDRATRDRAKTFAEVGSNDPAGYEAFAADTALDTDFKPMYSQGLNMSPDELMGTRTAWVSEDASQTRQEIAKKLEAIPELTLMDRCHLMRILMNNLTALLNGLSYDVKTQAKHVRGCLTLEAIPELTLMDRCRLMRILMHNIDDMKDFLDVPDNMKYPYCNIIFQENR</sequence>